<keyword evidence="1" id="KW-0175">Coiled coil</keyword>
<dbReference type="AlphaFoldDB" id="A0A1R2C3I0"/>
<feature type="compositionally biased region" description="Polar residues" evidence="2">
    <location>
        <begin position="56"/>
        <end position="67"/>
    </location>
</feature>
<name>A0A1R2C3I0_9CILI</name>
<proteinExistence type="predicted"/>
<dbReference type="EMBL" id="MPUH01000301">
    <property type="protein sequence ID" value="OMJ83530.1"/>
    <property type="molecule type" value="Genomic_DNA"/>
</dbReference>
<keyword evidence="4" id="KW-1185">Reference proteome</keyword>
<evidence type="ECO:0000313" key="3">
    <source>
        <dbReference type="EMBL" id="OMJ83530.1"/>
    </source>
</evidence>
<gene>
    <name evidence="3" type="ORF">SteCoe_15564</name>
</gene>
<feature type="region of interest" description="Disordered" evidence="2">
    <location>
        <begin position="46"/>
        <end position="113"/>
    </location>
</feature>
<dbReference type="Proteomes" id="UP000187209">
    <property type="component" value="Unassembled WGS sequence"/>
</dbReference>
<feature type="compositionally biased region" description="Polar residues" evidence="2">
    <location>
        <begin position="99"/>
        <end position="111"/>
    </location>
</feature>
<evidence type="ECO:0000256" key="2">
    <source>
        <dbReference type="SAM" id="MobiDB-lite"/>
    </source>
</evidence>
<comment type="caution">
    <text evidence="3">The sequence shown here is derived from an EMBL/GenBank/DDBJ whole genome shotgun (WGS) entry which is preliminary data.</text>
</comment>
<sequence>MRGISTSINLEDHKNLGFKMFSLNKNRQESPYLNIKPFPKRKKQLIIRSSDKSKKPISSQPQYSKSLVYSPKRSQNTHESEAILNKKNTPDPYSIDFKTPSNHYRNSSSQIRKSHEKSILTSLENFHKKLDILEKHSVSISLSEYFEVFDEIISKDCTFGDVLKRIKNALIEMKSLITQSNEYIQSLELKIVEKQSIINQMLIGKTENFIRTQSNFSVCKIPDFEDSVLDYSSEYQKESKIMKDEIENLNNKIKDMQKDAEAMKTKDKKYTSLISALRDRGYPIEEVYMKDVCWPLEDNKGEHYSQEYRNNFDDYIHSIRLKSDNSFNQILSSDESIPDAFN</sequence>
<evidence type="ECO:0008006" key="5">
    <source>
        <dbReference type="Google" id="ProtNLM"/>
    </source>
</evidence>
<organism evidence="3 4">
    <name type="scientific">Stentor coeruleus</name>
    <dbReference type="NCBI Taxonomy" id="5963"/>
    <lineage>
        <taxon>Eukaryota</taxon>
        <taxon>Sar</taxon>
        <taxon>Alveolata</taxon>
        <taxon>Ciliophora</taxon>
        <taxon>Postciliodesmatophora</taxon>
        <taxon>Heterotrichea</taxon>
        <taxon>Heterotrichida</taxon>
        <taxon>Stentoridae</taxon>
        <taxon>Stentor</taxon>
    </lineage>
</organism>
<evidence type="ECO:0000256" key="1">
    <source>
        <dbReference type="SAM" id="Coils"/>
    </source>
</evidence>
<accession>A0A1R2C3I0</accession>
<feature type="coiled-coil region" evidence="1">
    <location>
        <begin position="232"/>
        <end position="266"/>
    </location>
</feature>
<reference evidence="3 4" key="1">
    <citation type="submission" date="2016-11" db="EMBL/GenBank/DDBJ databases">
        <title>The macronuclear genome of Stentor coeruleus: a giant cell with tiny introns.</title>
        <authorList>
            <person name="Slabodnick M."/>
            <person name="Ruby J.G."/>
            <person name="Reiff S.B."/>
            <person name="Swart E.C."/>
            <person name="Gosai S."/>
            <person name="Prabakaran S."/>
            <person name="Witkowska E."/>
            <person name="Larue G.E."/>
            <person name="Fisher S."/>
            <person name="Freeman R.M."/>
            <person name="Gunawardena J."/>
            <person name="Chu W."/>
            <person name="Stover N.A."/>
            <person name="Gregory B.D."/>
            <person name="Nowacki M."/>
            <person name="Derisi J."/>
            <person name="Roy S.W."/>
            <person name="Marshall W.F."/>
            <person name="Sood P."/>
        </authorList>
    </citation>
    <scope>NUCLEOTIDE SEQUENCE [LARGE SCALE GENOMIC DNA]</scope>
    <source>
        <strain evidence="3">WM001</strain>
    </source>
</reference>
<evidence type="ECO:0000313" key="4">
    <source>
        <dbReference type="Proteomes" id="UP000187209"/>
    </source>
</evidence>
<protein>
    <recommendedName>
        <fullName evidence="5">Translin-associated factor X-interacting protein 1 N-terminal domain-containing protein</fullName>
    </recommendedName>
</protein>